<sequence length="120" mass="14214">MSCDIRFVLYCYSYNRTYPTWWAGDTTSTSMRSRLISKWGSRFPGRHNNDVEFFYLHSDDGRYLSVEPSPVMAIRTPPSVSDCRRDDHHSDIPGCLHKNQSHYRRLWECLLPRQVDHCAR</sequence>
<proteinExistence type="predicted"/>
<organism evidence="1 2">
    <name type="scientific">Araneus ventricosus</name>
    <name type="common">Orbweaver spider</name>
    <name type="synonym">Epeira ventricosa</name>
    <dbReference type="NCBI Taxonomy" id="182803"/>
    <lineage>
        <taxon>Eukaryota</taxon>
        <taxon>Metazoa</taxon>
        <taxon>Ecdysozoa</taxon>
        <taxon>Arthropoda</taxon>
        <taxon>Chelicerata</taxon>
        <taxon>Arachnida</taxon>
        <taxon>Araneae</taxon>
        <taxon>Araneomorphae</taxon>
        <taxon>Entelegynae</taxon>
        <taxon>Araneoidea</taxon>
        <taxon>Araneidae</taxon>
        <taxon>Araneus</taxon>
    </lineage>
</organism>
<dbReference type="AlphaFoldDB" id="A0A4Y2DPU3"/>
<dbReference type="EMBL" id="BGPR01000391">
    <property type="protein sequence ID" value="GBM17625.1"/>
    <property type="molecule type" value="Genomic_DNA"/>
</dbReference>
<evidence type="ECO:0000313" key="2">
    <source>
        <dbReference type="Proteomes" id="UP000499080"/>
    </source>
</evidence>
<name>A0A4Y2DPU3_ARAVE</name>
<evidence type="ECO:0000313" key="1">
    <source>
        <dbReference type="EMBL" id="GBM17625.1"/>
    </source>
</evidence>
<keyword evidence="2" id="KW-1185">Reference proteome</keyword>
<reference evidence="1 2" key="1">
    <citation type="journal article" date="2019" name="Sci. Rep.">
        <title>Orb-weaving spider Araneus ventricosus genome elucidates the spidroin gene catalogue.</title>
        <authorList>
            <person name="Kono N."/>
            <person name="Nakamura H."/>
            <person name="Ohtoshi R."/>
            <person name="Moran D.A.P."/>
            <person name="Shinohara A."/>
            <person name="Yoshida Y."/>
            <person name="Fujiwara M."/>
            <person name="Mori M."/>
            <person name="Tomita M."/>
            <person name="Arakawa K."/>
        </authorList>
    </citation>
    <scope>NUCLEOTIDE SEQUENCE [LARGE SCALE GENOMIC DNA]</scope>
</reference>
<accession>A0A4Y2DPU3</accession>
<dbReference type="Proteomes" id="UP000499080">
    <property type="component" value="Unassembled WGS sequence"/>
</dbReference>
<gene>
    <name evidence="1" type="ORF">AVEN_80913_1</name>
</gene>
<protein>
    <submittedName>
        <fullName evidence="1">Uncharacterized protein</fullName>
    </submittedName>
</protein>
<comment type="caution">
    <text evidence="1">The sequence shown here is derived from an EMBL/GenBank/DDBJ whole genome shotgun (WGS) entry which is preliminary data.</text>
</comment>